<dbReference type="SUPFAM" id="SSF63817">
    <property type="entry name" value="Sortase"/>
    <property type="match status" value="1"/>
</dbReference>
<evidence type="ECO:0000256" key="1">
    <source>
        <dbReference type="ARBA" id="ARBA00022801"/>
    </source>
</evidence>
<feature type="compositionally biased region" description="Gly residues" evidence="2">
    <location>
        <begin position="44"/>
        <end position="65"/>
    </location>
</feature>
<keyword evidence="1" id="KW-0378">Hydrolase</keyword>
<keyword evidence="3" id="KW-0732">Signal</keyword>
<evidence type="ECO:0000256" key="3">
    <source>
        <dbReference type="SAM" id="SignalP"/>
    </source>
</evidence>
<feature type="compositionally biased region" description="Low complexity" evidence="2">
    <location>
        <begin position="88"/>
        <end position="101"/>
    </location>
</feature>
<gene>
    <name evidence="4" type="ORF">GCM10025872_09760</name>
</gene>
<feature type="chain" id="PRO_5045629985" description="Class F sortase" evidence="3">
    <location>
        <begin position="19"/>
        <end position="242"/>
    </location>
</feature>
<name>A0ABN6YIJ8_9MICO</name>
<feature type="compositionally biased region" description="Polar residues" evidence="2">
    <location>
        <begin position="69"/>
        <end position="81"/>
    </location>
</feature>
<dbReference type="InterPro" id="IPR042001">
    <property type="entry name" value="Sortase_F"/>
</dbReference>
<accession>A0ABN6YIJ8</accession>
<sequence length="242" mass="24389">MRRSLTAAAVLMTTGLLAGCASDPAANESRPSPSGSNGIPTSVPGGGSTPTGGTPTGGTPTGGTPSGSAGENNPRAASTGVNGAAPEASAPGGKTKAAAGAPAQLQMPTIGFDKAVTKLGLNAKGEINPPAGVVQWYDKSVSPGQPGISVIAGHVLYNGPDVFYKLDKLNAGDVVTVTYGNGAKKQFRVYAEEAINKKDLQKDPRVWGTSSTPVLALITCDSGSQVVQNHHVDNYVVWAKPI</sequence>
<dbReference type="Gene3D" id="2.40.260.10">
    <property type="entry name" value="Sortase"/>
    <property type="match status" value="1"/>
</dbReference>
<feature type="signal peptide" evidence="3">
    <location>
        <begin position="1"/>
        <end position="18"/>
    </location>
</feature>
<evidence type="ECO:0000313" key="5">
    <source>
        <dbReference type="Proteomes" id="UP001321421"/>
    </source>
</evidence>
<keyword evidence="5" id="KW-1185">Reference proteome</keyword>
<dbReference type="InterPro" id="IPR005754">
    <property type="entry name" value="Sortase"/>
</dbReference>
<evidence type="ECO:0000313" key="4">
    <source>
        <dbReference type="EMBL" id="BDZ57319.1"/>
    </source>
</evidence>
<proteinExistence type="predicted"/>
<evidence type="ECO:0000256" key="2">
    <source>
        <dbReference type="SAM" id="MobiDB-lite"/>
    </source>
</evidence>
<dbReference type="Pfam" id="PF04203">
    <property type="entry name" value="Sortase"/>
    <property type="match status" value="1"/>
</dbReference>
<dbReference type="Proteomes" id="UP001321421">
    <property type="component" value="Chromosome"/>
</dbReference>
<protein>
    <recommendedName>
        <fullName evidence="6">Class F sortase</fullName>
    </recommendedName>
</protein>
<feature type="region of interest" description="Disordered" evidence="2">
    <location>
        <begin position="20"/>
        <end position="101"/>
    </location>
</feature>
<dbReference type="CDD" id="cd05829">
    <property type="entry name" value="Sortase_F"/>
    <property type="match status" value="1"/>
</dbReference>
<evidence type="ECO:0008006" key="6">
    <source>
        <dbReference type="Google" id="ProtNLM"/>
    </source>
</evidence>
<reference evidence="5" key="1">
    <citation type="journal article" date="2019" name="Int. J. Syst. Evol. Microbiol.">
        <title>The Global Catalogue of Microorganisms (GCM) 10K type strain sequencing project: providing services to taxonomists for standard genome sequencing and annotation.</title>
        <authorList>
            <consortium name="The Broad Institute Genomics Platform"/>
            <consortium name="The Broad Institute Genome Sequencing Center for Infectious Disease"/>
            <person name="Wu L."/>
            <person name="Ma J."/>
        </authorList>
    </citation>
    <scope>NUCLEOTIDE SEQUENCE [LARGE SCALE GENOMIC DNA]</scope>
    <source>
        <strain evidence="5">NBRC 110608</strain>
    </source>
</reference>
<feature type="compositionally biased region" description="Polar residues" evidence="2">
    <location>
        <begin position="29"/>
        <end position="39"/>
    </location>
</feature>
<dbReference type="EMBL" id="AP027735">
    <property type="protein sequence ID" value="BDZ57319.1"/>
    <property type="molecule type" value="Genomic_DNA"/>
</dbReference>
<organism evidence="4 5">
    <name type="scientific">Barrientosiimonas endolithica</name>
    <dbReference type="NCBI Taxonomy" id="1535208"/>
    <lineage>
        <taxon>Bacteria</taxon>
        <taxon>Bacillati</taxon>
        <taxon>Actinomycetota</taxon>
        <taxon>Actinomycetes</taxon>
        <taxon>Micrococcales</taxon>
        <taxon>Dermacoccaceae</taxon>
        <taxon>Barrientosiimonas</taxon>
    </lineage>
</organism>
<dbReference type="InterPro" id="IPR023365">
    <property type="entry name" value="Sortase_dom-sf"/>
</dbReference>
<dbReference type="PROSITE" id="PS51257">
    <property type="entry name" value="PROKAR_LIPOPROTEIN"/>
    <property type="match status" value="1"/>
</dbReference>
<dbReference type="RefSeq" id="WP_289232450.1">
    <property type="nucleotide sequence ID" value="NZ_AP027735.1"/>
</dbReference>